<dbReference type="PANTHER" id="PTHR33109">
    <property type="entry name" value="EPIDERMAL PATTERNING FACTOR-LIKE PROTEIN 4"/>
    <property type="match status" value="1"/>
</dbReference>
<organism evidence="8 9">
    <name type="scientific">Stylosanthes scabra</name>
    <dbReference type="NCBI Taxonomy" id="79078"/>
    <lineage>
        <taxon>Eukaryota</taxon>
        <taxon>Viridiplantae</taxon>
        <taxon>Streptophyta</taxon>
        <taxon>Embryophyta</taxon>
        <taxon>Tracheophyta</taxon>
        <taxon>Spermatophyta</taxon>
        <taxon>Magnoliopsida</taxon>
        <taxon>eudicotyledons</taxon>
        <taxon>Gunneridae</taxon>
        <taxon>Pentapetalae</taxon>
        <taxon>rosids</taxon>
        <taxon>fabids</taxon>
        <taxon>Fabales</taxon>
        <taxon>Fabaceae</taxon>
        <taxon>Papilionoideae</taxon>
        <taxon>50 kb inversion clade</taxon>
        <taxon>dalbergioids sensu lato</taxon>
        <taxon>Dalbergieae</taxon>
        <taxon>Pterocarpus clade</taxon>
        <taxon>Stylosanthes</taxon>
    </lineage>
</organism>
<dbReference type="InterPro" id="IPR039455">
    <property type="entry name" value="EPFL"/>
</dbReference>
<evidence type="ECO:0000256" key="3">
    <source>
        <dbReference type="ARBA" id="ARBA00022473"/>
    </source>
</evidence>
<dbReference type="EMBL" id="JASCZI010000355">
    <property type="protein sequence ID" value="MED6111256.1"/>
    <property type="molecule type" value="Genomic_DNA"/>
</dbReference>
<evidence type="ECO:0000313" key="8">
    <source>
        <dbReference type="EMBL" id="MED6111256.1"/>
    </source>
</evidence>
<comment type="caution">
    <text evidence="8">The sequence shown here is derived from an EMBL/GenBank/DDBJ whole genome shotgun (WGS) entry which is preliminary data.</text>
</comment>
<evidence type="ECO:0000256" key="5">
    <source>
        <dbReference type="ARBA" id="ARBA00022729"/>
    </source>
</evidence>
<sequence>EVLHFEEKNRVGSVPPICHNKCNGCHPCIPVQVSTWPSNGYGRRFQPRVAPTAANKEGFLFEDHNSYSNYKPLDWKCRCGDHFFNP</sequence>
<evidence type="ECO:0000256" key="4">
    <source>
        <dbReference type="ARBA" id="ARBA00022525"/>
    </source>
</evidence>
<comment type="function">
    <text evidence="7">Controls stomatal patterning.</text>
</comment>
<name>A0ABU6QH42_9FABA</name>
<evidence type="ECO:0000256" key="1">
    <source>
        <dbReference type="ARBA" id="ARBA00004613"/>
    </source>
</evidence>
<proteinExistence type="inferred from homology"/>
<evidence type="ECO:0000256" key="7">
    <source>
        <dbReference type="RuleBase" id="RU367102"/>
    </source>
</evidence>
<keyword evidence="3 7" id="KW-0217">Developmental protein</keyword>
<protein>
    <recommendedName>
        <fullName evidence="7">Epidermal patterning factor-like protein</fullName>
    </recommendedName>
</protein>
<keyword evidence="9" id="KW-1185">Reference proteome</keyword>
<dbReference type="Proteomes" id="UP001341840">
    <property type="component" value="Unassembled WGS sequence"/>
</dbReference>
<comment type="similarity">
    <text evidence="2 7">Belongs to the plant cysteine rich small secretory peptide family. Epidermal patterning factor subfamily.</text>
</comment>
<evidence type="ECO:0000313" key="9">
    <source>
        <dbReference type="Proteomes" id="UP001341840"/>
    </source>
</evidence>
<keyword evidence="5" id="KW-0732">Signal</keyword>
<accession>A0ABU6QH42</accession>
<feature type="non-terminal residue" evidence="8">
    <location>
        <position position="1"/>
    </location>
</feature>
<evidence type="ECO:0000256" key="6">
    <source>
        <dbReference type="ARBA" id="ARBA00023157"/>
    </source>
</evidence>
<dbReference type="Pfam" id="PF17181">
    <property type="entry name" value="EPF"/>
    <property type="match status" value="1"/>
</dbReference>
<dbReference type="PANTHER" id="PTHR33109:SF102">
    <property type="entry name" value="EPIDERMAL PATTERNING FACTOR-LIKE PROTEIN 1"/>
    <property type="match status" value="1"/>
</dbReference>
<gene>
    <name evidence="8" type="ORF">PIB30_050918</name>
</gene>
<keyword evidence="4 7" id="KW-0964">Secreted</keyword>
<keyword evidence="6" id="KW-1015">Disulfide bond</keyword>
<comment type="subcellular location">
    <subcellularLocation>
        <location evidence="1 7">Secreted</location>
    </subcellularLocation>
</comment>
<evidence type="ECO:0000256" key="2">
    <source>
        <dbReference type="ARBA" id="ARBA00008127"/>
    </source>
</evidence>
<reference evidence="8 9" key="1">
    <citation type="journal article" date="2023" name="Plants (Basel)">
        <title>Bridging the Gap: Combining Genomics and Transcriptomics Approaches to Understand Stylosanthes scabra, an Orphan Legume from the Brazilian Caatinga.</title>
        <authorList>
            <person name="Ferreira-Neto J.R.C."/>
            <person name="da Silva M.D."/>
            <person name="Binneck E."/>
            <person name="de Melo N.F."/>
            <person name="da Silva R.H."/>
            <person name="de Melo A.L.T.M."/>
            <person name="Pandolfi V."/>
            <person name="Bustamante F.O."/>
            <person name="Brasileiro-Vidal A.C."/>
            <person name="Benko-Iseppon A.M."/>
        </authorList>
    </citation>
    <scope>NUCLEOTIDE SEQUENCE [LARGE SCALE GENOMIC DNA]</scope>
    <source>
        <tissue evidence="8">Leaves</tissue>
    </source>
</reference>